<dbReference type="Proteomes" id="UP001066276">
    <property type="component" value="Chromosome 6"/>
</dbReference>
<name>A0AAV7QFB8_PLEWA</name>
<dbReference type="EMBL" id="JANPWB010000010">
    <property type="protein sequence ID" value="KAJ1136895.1"/>
    <property type="molecule type" value="Genomic_DNA"/>
</dbReference>
<feature type="region of interest" description="Disordered" evidence="1">
    <location>
        <begin position="15"/>
        <end position="45"/>
    </location>
</feature>
<dbReference type="AlphaFoldDB" id="A0AAV7QFB8"/>
<keyword evidence="3" id="KW-1185">Reference proteome</keyword>
<protein>
    <submittedName>
        <fullName evidence="2">Uncharacterized protein</fullName>
    </submittedName>
</protein>
<evidence type="ECO:0000256" key="1">
    <source>
        <dbReference type="SAM" id="MobiDB-lite"/>
    </source>
</evidence>
<evidence type="ECO:0000313" key="3">
    <source>
        <dbReference type="Proteomes" id="UP001066276"/>
    </source>
</evidence>
<sequence length="136" mass="15539">MWLCPRVFLPPRRAQSYSGNKAGSGHHSPRCPCRKSPTQQSGALQCEHRGNEHWSALREKKNKNKRRQEAGVAYLEEVHRSTGNKDASACRLDSFCFNKAEVSPPLGGTEHKDLLRCPHNSLWKYRQHERGVRCCD</sequence>
<organism evidence="2 3">
    <name type="scientific">Pleurodeles waltl</name>
    <name type="common">Iberian ribbed newt</name>
    <dbReference type="NCBI Taxonomy" id="8319"/>
    <lineage>
        <taxon>Eukaryota</taxon>
        <taxon>Metazoa</taxon>
        <taxon>Chordata</taxon>
        <taxon>Craniata</taxon>
        <taxon>Vertebrata</taxon>
        <taxon>Euteleostomi</taxon>
        <taxon>Amphibia</taxon>
        <taxon>Batrachia</taxon>
        <taxon>Caudata</taxon>
        <taxon>Salamandroidea</taxon>
        <taxon>Salamandridae</taxon>
        <taxon>Pleurodelinae</taxon>
        <taxon>Pleurodeles</taxon>
    </lineage>
</organism>
<evidence type="ECO:0000313" key="2">
    <source>
        <dbReference type="EMBL" id="KAJ1136895.1"/>
    </source>
</evidence>
<proteinExistence type="predicted"/>
<comment type="caution">
    <text evidence="2">The sequence shown here is derived from an EMBL/GenBank/DDBJ whole genome shotgun (WGS) entry which is preliminary data.</text>
</comment>
<reference evidence="2" key="1">
    <citation type="journal article" date="2022" name="bioRxiv">
        <title>Sequencing and chromosome-scale assembly of the giantPleurodeles waltlgenome.</title>
        <authorList>
            <person name="Brown T."/>
            <person name="Elewa A."/>
            <person name="Iarovenko S."/>
            <person name="Subramanian E."/>
            <person name="Araus A.J."/>
            <person name="Petzold A."/>
            <person name="Susuki M."/>
            <person name="Suzuki K.-i.T."/>
            <person name="Hayashi T."/>
            <person name="Toyoda A."/>
            <person name="Oliveira C."/>
            <person name="Osipova E."/>
            <person name="Leigh N.D."/>
            <person name="Simon A."/>
            <person name="Yun M.H."/>
        </authorList>
    </citation>
    <scope>NUCLEOTIDE SEQUENCE</scope>
    <source>
        <strain evidence="2">20211129_DDA</strain>
        <tissue evidence="2">Liver</tissue>
    </source>
</reference>
<accession>A0AAV7QFB8</accession>
<gene>
    <name evidence="2" type="ORF">NDU88_003309</name>
</gene>